<protein>
    <submittedName>
        <fullName evidence="2">Uncharacterized protein</fullName>
    </submittedName>
</protein>
<dbReference type="EMBL" id="JBICBT010001078">
    <property type="protein sequence ID" value="KAL3084443.1"/>
    <property type="molecule type" value="Genomic_DNA"/>
</dbReference>
<dbReference type="AlphaFoldDB" id="A0ABD2J5E0"/>
<evidence type="ECO:0000256" key="1">
    <source>
        <dbReference type="SAM" id="MobiDB-lite"/>
    </source>
</evidence>
<reference evidence="2 3" key="1">
    <citation type="submission" date="2024-10" db="EMBL/GenBank/DDBJ databases">
        <authorList>
            <person name="Kim D."/>
        </authorList>
    </citation>
    <scope>NUCLEOTIDE SEQUENCE [LARGE SCALE GENOMIC DNA]</scope>
    <source>
        <strain evidence="2">BH-2024</strain>
    </source>
</reference>
<keyword evidence="3" id="KW-1185">Reference proteome</keyword>
<evidence type="ECO:0000313" key="3">
    <source>
        <dbReference type="Proteomes" id="UP001620626"/>
    </source>
</evidence>
<feature type="region of interest" description="Disordered" evidence="1">
    <location>
        <begin position="1"/>
        <end position="22"/>
    </location>
</feature>
<name>A0ABD2J5E0_9BILA</name>
<feature type="compositionally biased region" description="Acidic residues" evidence="1">
    <location>
        <begin position="1"/>
        <end position="13"/>
    </location>
</feature>
<accession>A0ABD2J5E0</accession>
<comment type="caution">
    <text evidence="2">The sequence shown here is derived from an EMBL/GenBank/DDBJ whole genome shotgun (WGS) entry which is preliminary data.</text>
</comment>
<organism evidence="2 3">
    <name type="scientific">Heterodera trifolii</name>
    <dbReference type="NCBI Taxonomy" id="157864"/>
    <lineage>
        <taxon>Eukaryota</taxon>
        <taxon>Metazoa</taxon>
        <taxon>Ecdysozoa</taxon>
        <taxon>Nematoda</taxon>
        <taxon>Chromadorea</taxon>
        <taxon>Rhabditida</taxon>
        <taxon>Tylenchina</taxon>
        <taxon>Tylenchomorpha</taxon>
        <taxon>Tylenchoidea</taxon>
        <taxon>Heteroderidae</taxon>
        <taxon>Heteroderinae</taxon>
        <taxon>Heterodera</taxon>
    </lineage>
</organism>
<gene>
    <name evidence="2" type="ORF">niasHT_036328</name>
</gene>
<evidence type="ECO:0000313" key="2">
    <source>
        <dbReference type="EMBL" id="KAL3084443.1"/>
    </source>
</evidence>
<dbReference type="Proteomes" id="UP001620626">
    <property type="component" value="Unassembled WGS sequence"/>
</dbReference>
<sequence>MDIDGYSDDDDYNAVDRNDHDHHYDHQQYTTNASNALFGPTIPVEYQHRSNYKELCKSDCNNSCKHLLKIECEKFTMQLGETANGTQASSYNGTQASSYNGTQASSYNGTQASSYNGTQASSYNGTQAPSYLCRCKWTLKPLLIGGKHCVGKIKKIKRKD</sequence>
<proteinExistence type="predicted"/>